<dbReference type="InterPro" id="IPR046632">
    <property type="entry name" value="DUF6744"/>
</dbReference>
<reference evidence="2" key="1">
    <citation type="submission" date="2020-02" db="EMBL/GenBank/DDBJ databases">
        <authorList>
            <person name="Meier V. D."/>
        </authorList>
    </citation>
    <scope>NUCLEOTIDE SEQUENCE</scope>
    <source>
        <strain evidence="2">AVDCRST_MAG01</strain>
    </source>
</reference>
<protein>
    <submittedName>
        <fullName evidence="2">Uncharacterized protein</fullName>
    </submittedName>
</protein>
<dbReference type="EMBL" id="CADCUW010000431">
    <property type="protein sequence ID" value="CAA9436527.1"/>
    <property type="molecule type" value="Genomic_DNA"/>
</dbReference>
<name>A0A6J4QFZ3_9ACTN</name>
<evidence type="ECO:0000256" key="1">
    <source>
        <dbReference type="SAM" id="MobiDB-lite"/>
    </source>
</evidence>
<feature type="non-terminal residue" evidence="2">
    <location>
        <position position="1"/>
    </location>
</feature>
<proteinExistence type="predicted"/>
<accession>A0A6J4QFZ3</accession>
<evidence type="ECO:0000313" key="2">
    <source>
        <dbReference type="EMBL" id="CAA9436527.1"/>
    </source>
</evidence>
<organism evidence="2">
    <name type="scientific">uncultured Rubrobacteraceae bacterium</name>
    <dbReference type="NCBI Taxonomy" id="349277"/>
    <lineage>
        <taxon>Bacteria</taxon>
        <taxon>Bacillati</taxon>
        <taxon>Actinomycetota</taxon>
        <taxon>Rubrobacteria</taxon>
        <taxon>Rubrobacterales</taxon>
        <taxon>Rubrobacteraceae</taxon>
        <taxon>environmental samples</taxon>
    </lineage>
</organism>
<dbReference type="Pfam" id="PF20529">
    <property type="entry name" value="DUF6744"/>
    <property type="match status" value="1"/>
</dbReference>
<dbReference type="AlphaFoldDB" id="A0A6J4QFZ3"/>
<gene>
    <name evidence="2" type="ORF">AVDCRST_MAG01-01-3305</name>
</gene>
<feature type="region of interest" description="Disordered" evidence="1">
    <location>
        <begin position="174"/>
        <end position="194"/>
    </location>
</feature>
<sequence length="303" mass="33011">APREPSDRDAFRRATRSLAVSRVPISAPASMRLFGNETRYANILIRDARTSGQSVVRLAVREVVDSAGATLSHRAVAHLELTKDGQLQAYPLVAKLLPEEEKIVEEAAGAYATARTHHDDSAVRNVITRAFDAARGLSLLPSGGAYFVPAEHEATALAVHRFVGELNDQLLARDGAGADGTGETGEAPTDASAGTQAGPFRRIILMPTDLVDKESVRDDLAAALAEKVKRDARSLANEMTDLLATKRKITERRQEDLFERVRALKTYVSDYEGILEREMTDNRADLELAQKQAVSLLSQVEVK</sequence>